<feature type="domain" description="Beta-lactamase class A catalytic" evidence="3">
    <location>
        <begin position="83"/>
        <end position="301"/>
    </location>
</feature>
<sequence>MHHAKHRTRASASTLLALAALLAACGGGGGSGGGSSSGAAHAAPSAGAATSDPATSAPASSAPDGASRSLAALESRFHAHVGLFALDTGSGRTVAYQADRRFAHCSTVKVLAAAVLLKRESDAGLDRVITYPSSDLVTYSPVTSKHAGTVTGKGMPLRDVIDAALRYSDNTAENLMLDQLGGPPGLQKAVHALGDTTTRVDRPEPALNDATPGDVRDTSTAGALGADLRRLLLGDVLPAERRSLLVDLMVRNTTGGPYVRAGVPAGWKVADKTGSGGYGTRNDIAVAWPPHGSPVVISVLTDRGATDAASADALVADATKAALTELGS</sequence>
<keyword evidence="5" id="KW-1185">Reference proteome</keyword>
<evidence type="ECO:0000313" key="5">
    <source>
        <dbReference type="Proteomes" id="UP000236754"/>
    </source>
</evidence>
<dbReference type="Pfam" id="PF13354">
    <property type="entry name" value="Beta-lactamase2"/>
    <property type="match status" value="1"/>
</dbReference>
<dbReference type="GO" id="GO:0046677">
    <property type="term" value="P:response to antibiotic"/>
    <property type="evidence" value="ECO:0007669"/>
    <property type="project" value="InterPro"/>
</dbReference>
<dbReference type="GO" id="GO:0030655">
    <property type="term" value="P:beta-lactam antibiotic catabolic process"/>
    <property type="evidence" value="ECO:0007669"/>
    <property type="project" value="InterPro"/>
</dbReference>
<evidence type="ECO:0000259" key="3">
    <source>
        <dbReference type="Pfam" id="PF13354"/>
    </source>
</evidence>
<feature type="compositionally biased region" description="Low complexity" evidence="1">
    <location>
        <begin position="37"/>
        <end position="65"/>
    </location>
</feature>
<dbReference type="SUPFAM" id="SSF56601">
    <property type="entry name" value="beta-lactamase/transpeptidase-like"/>
    <property type="match status" value="1"/>
</dbReference>
<dbReference type="EMBL" id="FNVU01000012">
    <property type="protein sequence ID" value="SEG80522.1"/>
    <property type="molecule type" value="Genomic_DNA"/>
</dbReference>
<feature type="signal peptide" evidence="2">
    <location>
        <begin position="1"/>
        <end position="25"/>
    </location>
</feature>
<evidence type="ECO:0000256" key="1">
    <source>
        <dbReference type="SAM" id="MobiDB-lite"/>
    </source>
</evidence>
<feature type="region of interest" description="Disordered" evidence="1">
    <location>
        <begin position="33"/>
        <end position="65"/>
    </location>
</feature>
<feature type="chain" id="PRO_5038464538" evidence="2">
    <location>
        <begin position="26"/>
        <end position="328"/>
    </location>
</feature>
<proteinExistence type="predicted"/>
<name>A0A1H6D5E7_9ACTN</name>
<dbReference type="Proteomes" id="UP000236754">
    <property type="component" value="Unassembled WGS sequence"/>
</dbReference>
<dbReference type="InterPro" id="IPR045155">
    <property type="entry name" value="Beta-lactam_cat"/>
</dbReference>
<evidence type="ECO:0000256" key="2">
    <source>
        <dbReference type="SAM" id="SignalP"/>
    </source>
</evidence>
<protein>
    <submittedName>
        <fullName evidence="4">Beta-lactamase class A</fullName>
    </submittedName>
</protein>
<keyword evidence="2" id="KW-0732">Signal</keyword>
<dbReference type="OrthoDB" id="9784149at2"/>
<dbReference type="InterPro" id="IPR012338">
    <property type="entry name" value="Beta-lactam/transpept-like"/>
</dbReference>
<dbReference type="PANTHER" id="PTHR35333:SF3">
    <property type="entry name" value="BETA-LACTAMASE-TYPE TRANSPEPTIDASE FOLD CONTAINING PROTEIN"/>
    <property type="match status" value="1"/>
</dbReference>
<reference evidence="4 5" key="1">
    <citation type="submission" date="2016-10" db="EMBL/GenBank/DDBJ databases">
        <authorList>
            <person name="de Groot N.N."/>
        </authorList>
    </citation>
    <scope>NUCLEOTIDE SEQUENCE [LARGE SCALE GENOMIC DNA]</scope>
    <source>
        <strain evidence="4 5">CGMCC 4.2023</strain>
    </source>
</reference>
<dbReference type="InterPro" id="IPR000871">
    <property type="entry name" value="Beta-lactam_class-A"/>
</dbReference>
<dbReference type="PRINTS" id="PR00118">
    <property type="entry name" value="BLACTAMASEA"/>
</dbReference>
<evidence type="ECO:0000313" key="4">
    <source>
        <dbReference type="EMBL" id="SEG80522.1"/>
    </source>
</evidence>
<dbReference type="AlphaFoldDB" id="A0A1H6D5E7"/>
<dbReference type="Gene3D" id="3.40.710.10">
    <property type="entry name" value="DD-peptidase/beta-lactamase superfamily"/>
    <property type="match status" value="1"/>
</dbReference>
<feature type="region of interest" description="Disordered" evidence="1">
    <location>
        <begin position="199"/>
        <end position="218"/>
    </location>
</feature>
<dbReference type="RefSeq" id="WP_103888501.1">
    <property type="nucleotide sequence ID" value="NZ_FNVU01000012.1"/>
</dbReference>
<dbReference type="NCBIfam" id="NF033103">
    <property type="entry name" value="bla_class_A"/>
    <property type="match status" value="1"/>
</dbReference>
<organism evidence="4 5">
    <name type="scientific">Actinacidiphila yanglinensis</name>
    <dbReference type="NCBI Taxonomy" id="310779"/>
    <lineage>
        <taxon>Bacteria</taxon>
        <taxon>Bacillati</taxon>
        <taxon>Actinomycetota</taxon>
        <taxon>Actinomycetes</taxon>
        <taxon>Kitasatosporales</taxon>
        <taxon>Streptomycetaceae</taxon>
        <taxon>Actinacidiphila</taxon>
    </lineage>
</organism>
<gene>
    <name evidence="4" type="ORF">SAMN05216223_11247</name>
</gene>
<dbReference type="PROSITE" id="PS51257">
    <property type="entry name" value="PROKAR_LIPOPROTEIN"/>
    <property type="match status" value="1"/>
</dbReference>
<accession>A0A1H6D5E7</accession>
<dbReference type="GO" id="GO:0008800">
    <property type="term" value="F:beta-lactamase activity"/>
    <property type="evidence" value="ECO:0007669"/>
    <property type="project" value="InterPro"/>
</dbReference>
<dbReference type="PANTHER" id="PTHR35333">
    <property type="entry name" value="BETA-LACTAMASE"/>
    <property type="match status" value="1"/>
</dbReference>